<name>A0A8H3UDZ4_VENIN</name>
<gene>
    <name evidence="4" type="ORF">BLS_006143</name>
</gene>
<dbReference type="PANTHER" id="PTHR12072">
    <property type="entry name" value="CWF19, CELL CYCLE CONTROL PROTEIN"/>
    <property type="match status" value="1"/>
</dbReference>
<dbReference type="GO" id="GO:0061632">
    <property type="term" value="F:RNA lariat debranching enzyme activator activity"/>
    <property type="evidence" value="ECO:0007669"/>
    <property type="project" value="TreeGrafter"/>
</dbReference>
<reference evidence="4 5" key="1">
    <citation type="submission" date="2019-11" db="EMBL/GenBank/DDBJ databases">
        <title>Venturia inaequalis Genome Resource.</title>
        <authorList>
            <person name="Lichtner F.J."/>
        </authorList>
    </citation>
    <scope>NUCLEOTIDE SEQUENCE [LARGE SCALE GENOMIC DNA]</scope>
    <source>
        <strain evidence="4">Bline_iso_100314</strain>
    </source>
</reference>
<dbReference type="InterPro" id="IPR006768">
    <property type="entry name" value="Cwf19-like_C_dom-1"/>
</dbReference>
<dbReference type="Pfam" id="PF04676">
    <property type="entry name" value="CwfJ_C_2"/>
    <property type="match status" value="1"/>
</dbReference>
<dbReference type="GO" id="GO:0000398">
    <property type="term" value="P:mRNA splicing, via spliceosome"/>
    <property type="evidence" value="ECO:0007669"/>
    <property type="project" value="TreeGrafter"/>
</dbReference>
<evidence type="ECO:0008006" key="6">
    <source>
        <dbReference type="Google" id="ProtNLM"/>
    </source>
</evidence>
<accession>A0A8H3UDZ4</accession>
<organism evidence="4 5">
    <name type="scientific">Venturia inaequalis</name>
    <name type="common">Apple scab fungus</name>
    <dbReference type="NCBI Taxonomy" id="5025"/>
    <lineage>
        <taxon>Eukaryota</taxon>
        <taxon>Fungi</taxon>
        <taxon>Dikarya</taxon>
        <taxon>Ascomycota</taxon>
        <taxon>Pezizomycotina</taxon>
        <taxon>Dothideomycetes</taxon>
        <taxon>Pleosporomycetidae</taxon>
        <taxon>Venturiales</taxon>
        <taxon>Venturiaceae</taxon>
        <taxon>Venturia</taxon>
    </lineage>
</organism>
<evidence type="ECO:0000313" key="5">
    <source>
        <dbReference type="Proteomes" id="UP000433883"/>
    </source>
</evidence>
<dbReference type="SUPFAM" id="SSF54197">
    <property type="entry name" value="HIT-like"/>
    <property type="match status" value="1"/>
</dbReference>
<feature type="domain" description="Cwf19-like C-terminal" evidence="3">
    <location>
        <begin position="301"/>
        <end position="431"/>
    </location>
</feature>
<dbReference type="GO" id="GO:0071014">
    <property type="term" value="C:post-mRNA release spliceosomal complex"/>
    <property type="evidence" value="ECO:0007669"/>
    <property type="project" value="TreeGrafter"/>
</dbReference>
<evidence type="ECO:0000259" key="3">
    <source>
        <dbReference type="Pfam" id="PF04677"/>
    </source>
</evidence>
<dbReference type="InterPro" id="IPR006767">
    <property type="entry name" value="Cwf19-like_C_dom-2"/>
</dbReference>
<dbReference type="EMBL" id="WNWQ01000443">
    <property type="protein sequence ID" value="KAE9967858.1"/>
    <property type="molecule type" value="Genomic_DNA"/>
</dbReference>
<dbReference type="InterPro" id="IPR040194">
    <property type="entry name" value="Cwf19-like"/>
</dbReference>
<protein>
    <recommendedName>
        <fullName evidence="6">CwfJ domain protein</fullName>
    </recommendedName>
</protein>
<dbReference type="Pfam" id="PF04677">
    <property type="entry name" value="CwfJ_C_1"/>
    <property type="match status" value="1"/>
</dbReference>
<dbReference type="AlphaFoldDB" id="A0A8H3UDZ4"/>
<dbReference type="CDD" id="cd07380">
    <property type="entry name" value="MPP_CWF19_N"/>
    <property type="match status" value="1"/>
</dbReference>
<dbReference type="InterPro" id="IPR036265">
    <property type="entry name" value="HIT-like_sf"/>
</dbReference>
<dbReference type="Proteomes" id="UP000433883">
    <property type="component" value="Unassembled WGS sequence"/>
</dbReference>
<evidence type="ECO:0000259" key="2">
    <source>
        <dbReference type="Pfam" id="PF04676"/>
    </source>
</evidence>
<proteinExistence type="predicted"/>
<evidence type="ECO:0000256" key="1">
    <source>
        <dbReference type="SAM" id="MobiDB-lite"/>
    </source>
</evidence>
<dbReference type="PANTHER" id="PTHR12072:SF4">
    <property type="entry name" value="CWF19-LIKE PROTEIN 1"/>
    <property type="match status" value="1"/>
</dbReference>
<comment type="caution">
    <text evidence="4">The sequence shown here is derived from an EMBL/GenBank/DDBJ whole genome shotgun (WGS) entry which is preliminary data.</text>
</comment>
<evidence type="ECO:0000313" key="4">
    <source>
        <dbReference type="EMBL" id="KAE9967858.1"/>
    </source>
</evidence>
<feature type="region of interest" description="Disordered" evidence="1">
    <location>
        <begin position="280"/>
        <end position="304"/>
    </location>
</feature>
<feature type="domain" description="Cwf19-like protein C-terminal" evidence="2">
    <location>
        <begin position="488"/>
        <end position="535"/>
    </location>
</feature>
<sequence>MSSTAKIAVVGDVNGQFLTVFKKLEALHSKNAFSFTLIVGNLFANPEASTADDEQNVRNLINGVTKVALPTYFGIGTHALPQPVIDQLETSEGELCPNLFFLGKRTTTKTSEGVRIVALGGTFDPSLKGTSKDKYTPYYSEDDSKALRGANQADILVTSQWPSDIRKGSKVEFDESVEPSSQKCLSDLAAHLKPRYYFSASPAIFYEREPFFNPSTETSPDAVHITRFLSLAAFGNLSKQKWIYAFSIDPTAAPPVTLPPGTQVSPLSLQTKKRAALPDQNSFRFSSGNGGGDNYSRPKKRHRGHAPSQSECFFCLSNPNLATHLIASIGTEAYLTAAKGPLSTSSTYPSLEFPGHILIIPMAHAPTLSLIPDAESLMKTTKEMHQYRRAMQDMLLSHGKGDLGAVTYDISRSSGFHDHWQFIPVPAELISSGLVEAAFKVEAENNKHAPLEEGEPDESSDYIRLWIWDPATKKDKSLWLPLDAMFRDLQYPRRVLAKWLGLENRVAWQNCGQTQEDEEADTEAFKLAFKTFDFTE</sequence>